<name>E9DCS3_COCPS</name>
<dbReference type="EMBL" id="GL636499">
    <property type="protein sequence ID" value="EFW15998.1"/>
    <property type="molecule type" value="Genomic_DNA"/>
</dbReference>
<sequence length="166" mass="19022">MTLQLSLPILFPAERFHRWFNHPVGYPPSTIPNSARDLWVALAYRLLLLQVPLQKTNLCRSKIFQPFSNWLEFSSKTESCHRCTIVSKNTPSKNPPPSYSALDIQPRQSRPFPSWTTAFRCLLPLKIALLSIAIPTSRVRRPILGLVWFFRHNLFSLALVPGGLSR</sequence>
<evidence type="ECO:0000313" key="2">
    <source>
        <dbReference type="Proteomes" id="UP000002497"/>
    </source>
</evidence>
<dbReference type="AlphaFoldDB" id="E9DCS3"/>
<protein>
    <submittedName>
        <fullName evidence="1">Uncharacterized protein</fullName>
    </submittedName>
</protein>
<proteinExistence type="predicted"/>
<dbReference type="Proteomes" id="UP000002497">
    <property type="component" value="Unassembled WGS sequence"/>
</dbReference>
<organism evidence="2">
    <name type="scientific">Coccidioides posadasii (strain RMSCC 757 / Silveira)</name>
    <name type="common">Valley fever fungus</name>
    <dbReference type="NCBI Taxonomy" id="443226"/>
    <lineage>
        <taxon>Eukaryota</taxon>
        <taxon>Fungi</taxon>
        <taxon>Dikarya</taxon>
        <taxon>Ascomycota</taxon>
        <taxon>Pezizomycotina</taxon>
        <taxon>Eurotiomycetes</taxon>
        <taxon>Eurotiomycetidae</taxon>
        <taxon>Onygenales</taxon>
        <taxon>Onygenaceae</taxon>
        <taxon>Coccidioides</taxon>
    </lineage>
</organism>
<keyword evidence="2" id="KW-1185">Reference proteome</keyword>
<evidence type="ECO:0000313" key="1">
    <source>
        <dbReference type="EMBL" id="EFW15998.1"/>
    </source>
</evidence>
<dbReference type="HOGENOM" id="CLU_1602539_0_0_1"/>
<reference evidence="2" key="1">
    <citation type="journal article" date="2010" name="Genome Res.">
        <title>Population genomic sequencing of Coccidioides fungi reveals recent hybridization and transposon control.</title>
        <authorList>
            <person name="Neafsey D.E."/>
            <person name="Barker B.M."/>
            <person name="Sharpton T.J."/>
            <person name="Stajich J.E."/>
            <person name="Park D.J."/>
            <person name="Whiston E."/>
            <person name="Hung C.-Y."/>
            <person name="McMahan C."/>
            <person name="White J."/>
            <person name="Sykes S."/>
            <person name="Heiman D."/>
            <person name="Young S."/>
            <person name="Zeng Q."/>
            <person name="Abouelleil A."/>
            <person name="Aftuck L."/>
            <person name="Bessette D."/>
            <person name="Brown A."/>
            <person name="FitzGerald M."/>
            <person name="Lui A."/>
            <person name="Macdonald J.P."/>
            <person name="Priest M."/>
            <person name="Orbach M.J."/>
            <person name="Galgiani J.N."/>
            <person name="Kirkland T.N."/>
            <person name="Cole G.T."/>
            <person name="Birren B.W."/>
            <person name="Henn M.R."/>
            <person name="Taylor J.W."/>
            <person name="Rounsley S.D."/>
        </authorList>
    </citation>
    <scope>NUCLEOTIDE SEQUENCE [LARGE SCALE GENOMIC DNA]</scope>
    <source>
        <strain evidence="2">RMSCC 757 / Silveira</strain>
    </source>
</reference>
<accession>E9DCS3</accession>
<reference evidence="2" key="2">
    <citation type="submission" date="2010-03" db="EMBL/GenBank/DDBJ databases">
        <title>The genome sequence of Coccidioides posadasii strain Silveira.</title>
        <authorList>
            <consortium name="The Broad Institute Genome Sequencing Center for Infectious Disease"/>
            <person name="Neafsey D."/>
            <person name="Orbach M."/>
            <person name="Henn M.R."/>
            <person name="Cole G.T."/>
            <person name="Galgiani J."/>
            <person name="Gardner M.J."/>
            <person name="Kirkland T.N."/>
            <person name="Taylor J.W."/>
            <person name="Young S.K."/>
            <person name="Zeng Q."/>
            <person name="Koehrsen M."/>
            <person name="Alvarado L."/>
            <person name="Berlin A."/>
            <person name="Borenstein D."/>
            <person name="Chapman S.B."/>
            <person name="Chen Z."/>
            <person name="Engels R."/>
            <person name="Freedman E."/>
            <person name="Gellesch M."/>
            <person name="Goldberg J."/>
            <person name="Griggs A."/>
            <person name="Gujja S."/>
            <person name="Heilman E."/>
            <person name="Heiman D."/>
            <person name="Howarth C."/>
            <person name="Jen D."/>
            <person name="Larson L."/>
            <person name="Mehta T."/>
            <person name="Neiman D."/>
            <person name="Park D."/>
            <person name="Pearson M."/>
            <person name="Richards J."/>
            <person name="Roberts A."/>
            <person name="Saif S."/>
            <person name="Shea T."/>
            <person name="Shenoy N."/>
            <person name="Sisk P."/>
            <person name="Stolte C."/>
            <person name="Sykes S."/>
            <person name="Walk T."/>
            <person name="White J."/>
            <person name="Yandava C."/>
            <person name="Haas B."/>
            <person name="Nusbaum C."/>
            <person name="Birren B."/>
        </authorList>
    </citation>
    <scope>NUCLEOTIDE SEQUENCE [LARGE SCALE GENOMIC DNA]</scope>
    <source>
        <strain evidence="2">RMSCC 757 / Silveira</strain>
    </source>
</reference>
<dbReference type="VEuPathDB" id="FungiDB:CPSG_07625"/>
<gene>
    <name evidence="1" type="ORF">CPSG_07625</name>
</gene>